<dbReference type="InterPro" id="IPR025997">
    <property type="entry name" value="SBP_2_dom"/>
</dbReference>
<evidence type="ECO:0000256" key="1">
    <source>
        <dbReference type="ARBA" id="ARBA00004196"/>
    </source>
</evidence>
<dbReference type="RefSeq" id="WP_050668430.1">
    <property type="nucleotide sequence ID" value="NZ_LAIR01000002.1"/>
</dbReference>
<evidence type="ECO:0000256" key="2">
    <source>
        <dbReference type="ARBA" id="ARBA00022729"/>
    </source>
</evidence>
<comment type="subcellular location">
    <subcellularLocation>
        <location evidence="1">Cell envelope</location>
    </subcellularLocation>
</comment>
<comment type="caution">
    <text evidence="5">The sequence shown here is derived from an EMBL/GenBank/DDBJ whole genome shotgun (WGS) entry which is preliminary data.</text>
</comment>
<dbReference type="PANTHER" id="PTHR30036">
    <property type="entry name" value="D-XYLOSE-BINDING PERIPLASMIC PROTEIN"/>
    <property type="match status" value="1"/>
</dbReference>
<dbReference type="SUPFAM" id="SSF53822">
    <property type="entry name" value="Periplasmic binding protein-like I"/>
    <property type="match status" value="1"/>
</dbReference>
<sequence>MRTNQHLRTMAAGAAVLALALSACGGRDDSESGGGGSGTASGGSGGFAKDSVIGVSLPQKTSENWVLAENLFKTDLKAAGYKPNVQFANGGVTEQQNQISSMVTNGAKVIIIGAIDGSQLNTQIKQAHDAGAVVIAYDRLLLNSPNVDYYVAYDNYKVGQLQGQALLDGMKAKKPNGPYNIELFAGSPDDANAKVFFDGAMSVLKPKIDDGTLKVGSGQKSFNQAVTQGWKPENAQKRMDTLLSNYSGSKAIDGVLSPNDTLARAILTSTKSAGKPNPIVTGQDSEVESVKSIMAGVQYSTINKDTRNLVKQAVKMVGELQSGGKADTNDTKSYNNGVKVVPAYLLPPQIVTKANAKQAYANDPTLSKITG</sequence>
<feature type="chain" id="PRO_5038333165" evidence="3">
    <location>
        <begin position="26"/>
        <end position="371"/>
    </location>
</feature>
<evidence type="ECO:0000259" key="4">
    <source>
        <dbReference type="Pfam" id="PF13407"/>
    </source>
</evidence>
<evidence type="ECO:0000313" key="6">
    <source>
        <dbReference type="Proteomes" id="UP000037397"/>
    </source>
</evidence>
<protein>
    <submittedName>
        <fullName evidence="5">Sugar ABC transporter substrate-binding protein</fullName>
    </submittedName>
</protein>
<dbReference type="Proteomes" id="UP000037397">
    <property type="component" value="Unassembled WGS sequence"/>
</dbReference>
<gene>
    <name evidence="5" type="ORF">VV01_02030</name>
</gene>
<dbReference type="OrthoDB" id="9773673at2"/>
<dbReference type="InterPro" id="IPR028082">
    <property type="entry name" value="Peripla_BP_I"/>
</dbReference>
<evidence type="ECO:0000313" key="5">
    <source>
        <dbReference type="EMBL" id="KNX36201.1"/>
    </source>
</evidence>
<reference evidence="6" key="1">
    <citation type="submission" date="2015-03" db="EMBL/GenBank/DDBJ databases">
        <title>Luteipulveratus halotolerans sp. nov., a novel actinobacterium (Dermacoccaceae) from Sarawak, Malaysia.</title>
        <authorList>
            <person name="Juboi H."/>
            <person name="Basik A."/>
            <person name="Shamsul S.S."/>
            <person name="Arnold P."/>
            <person name="Schmitt E.K."/>
            <person name="Sanglier J.-J."/>
            <person name="Yeo T."/>
        </authorList>
    </citation>
    <scope>NUCLEOTIDE SEQUENCE [LARGE SCALE GENOMIC DNA]</scope>
    <source>
        <strain evidence="6">C296001</strain>
    </source>
</reference>
<proteinExistence type="predicted"/>
<dbReference type="CDD" id="cd19994">
    <property type="entry name" value="PBP1_ChvE"/>
    <property type="match status" value="1"/>
</dbReference>
<evidence type="ECO:0000256" key="3">
    <source>
        <dbReference type="SAM" id="SignalP"/>
    </source>
</evidence>
<accession>A0A0L6CE98</accession>
<organism evidence="5 6">
    <name type="scientific">Luteipulveratus halotolerans</name>
    <dbReference type="NCBI Taxonomy" id="1631356"/>
    <lineage>
        <taxon>Bacteria</taxon>
        <taxon>Bacillati</taxon>
        <taxon>Actinomycetota</taxon>
        <taxon>Actinomycetes</taxon>
        <taxon>Micrococcales</taxon>
        <taxon>Dermacoccaceae</taxon>
        <taxon>Luteipulveratus</taxon>
    </lineage>
</organism>
<name>A0A0L6CE98_9MICO</name>
<dbReference type="PROSITE" id="PS51257">
    <property type="entry name" value="PROKAR_LIPOPROTEIN"/>
    <property type="match status" value="1"/>
</dbReference>
<dbReference type="PATRIC" id="fig|1631356.3.peg.339"/>
<dbReference type="EMBL" id="LAIR01000002">
    <property type="protein sequence ID" value="KNX36201.1"/>
    <property type="molecule type" value="Genomic_DNA"/>
</dbReference>
<dbReference type="AlphaFoldDB" id="A0A0L6CE98"/>
<dbReference type="InterPro" id="IPR050555">
    <property type="entry name" value="Bact_Solute-Bind_Prot2"/>
</dbReference>
<dbReference type="STRING" id="1631356.VV01_02030"/>
<feature type="domain" description="Periplasmic binding protein" evidence="4">
    <location>
        <begin position="53"/>
        <end position="323"/>
    </location>
</feature>
<dbReference type="Gene3D" id="3.40.50.2300">
    <property type="match status" value="2"/>
</dbReference>
<dbReference type="GO" id="GO:0030246">
    <property type="term" value="F:carbohydrate binding"/>
    <property type="evidence" value="ECO:0007669"/>
    <property type="project" value="TreeGrafter"/>
</dbReference>
<keyword evidence="2 3" id="KW-0732">Signal</keyword>
<keyword evidence="6" id="KW-1185">Reference proteome</keyword>
<dbReference type="GO" id="GO:0030288">
    <property type="term" value="C:outer membrane-bounded periplasmic space"/>
    <property type="evidence" value="ECO:0007669"/>
    <property type="project" value="TreeGrafter"/>
</dbReference>
<feature type="signal peptide" evidence="3">
    <location>
        <begin position="1"/>
        <end position="25"/>
    </location>
</feature>
<dbReference type="PANTHER" id="PTHR30036:SF1">
    <property type="entry name" value="D-XYLOSE-BINDING PERIPLASMIC PROTEIN"/>
    <property type="match status" value="1"/>
</dbReference>
<dbReference type="Pfam" id="PF13407">
    <property type="entry name" value="Peripla_BP_4"/>
    <property type="match status" value="1"/>
</dbReference>